<evidence type="ECO:0000313" key="3">
    <source>
        <dbReference type="Proteomes" id="UP000199032"/>
    </source>
</evidence>
<dbReference type="EMBL" id="CZQA01000001">
    <property type="protein sequence ID" value="CUS33558.1"/>
    <property type="molecule type" value="Genomic_DNA"/>
</dbReference>
<protein>
    <recommendedName>
        <fullName evidence="4">Big-1 domain-containing protein</fullName>
    </recommendedName>
</protein>
<sequence length="475" mass="47793">MKKLTLIVAFLLSLTWVIPAVANAGGPVVLMGIDAEDGGVGGHGPISVYQSVATSILSQVTKPGATGILVIGGDNIQVQPWWQALGAGVGQTVTFVSGPAIATQDFTSYKMIGIASDYLNTFGGMTEADNNLLTARAGDIAAHINSGGGLLGFSSCALTTPYGYLGGAVTCGSLDASDITPTAAGTAVGISDALDICCWHDNYVTFPSFLNILATYPAAGGLVAAIGGANVVVPGFVLTPATGTNIVGTSHTVTIAVSQTTGGVTSPVSGVTVSFAVTGANTANGTCVTVANGQCTFTYTGNTVGNDTITAMATVVGQSQTATATKTWIAPPSVEVPFDIHPTSCRNPLNAKEPGGGERTVIPAAILGTVTFDVTKINVATVRLEGVPAIRSSIEDVATPFIPFIGKKNATDCNTGGADGFPDLTVKFNKQAVINALGGAGALSNGQVLVLHLTGNLLDGTPIVGEDVVVILNKP</sequence>
<name>A0A0S4LCA8_9BACT</name>
<keyword evidence="3" id="KW-1185">Reference proteome</keyword>
<organism evidence="2 3">
    <name type="scientific">Candidatus Nitrospira nitrosa</name>
    <dbReference type="NCBI Taxonomy" id="1742972"/>
    <lineage>
        <taxon>Bacteria</taxon>
        <taxon>Pseudomonadati</taxon>
        <taxon>Nitrospirota</taxon>
        <taxon>Nitrospiria</taxon>
        <taxon>Nitrospirales</taxon>
        <taxon>Nitrospiraceae</taxon>
        <taxon>Nitrospira</taxon>
    </lineage>
</organism>
<dbReference type="InterPro" id="IPR008964">
    <property type="entry name" value="Invasin/intimin_cell_adhesion"/>
</dbReference>
<reference evidence="2 3" key="1">
    <citation type="submission" date="2015-10" db="EMBL/GenBank/DDBJ databases">
        <authorList>
            <person name="Gilbert D.G."/>
        </authorList>
    </citation>
    <scope>NUCLEOTIDE SEQUENCE [LARGE SCALE GENOMIC DNA]</scope>
    <source>
        <strain evidence="2">COMA1</strain>
    </source>
</reference>
<gene>
    <name evidence="2" type="ORF">COMA1_11220</name>
</gene>
<dbReference type="SUPFAM" id="SSF49373">
    <property type="entry name" value="Invasin/intimin cell-adhesion fragments"/>
    <property type="match status" value="1"/>
</dbReference>
<proteinExistence type="predicted"/>
<dbReference type="RefSeq" id="WP_141654233.1">
    <property type="nucleotide sequence ID" value="NZ_CZQA01000001.1"/>
</dbReference>
<evidence type="ECO:0000256" key="1">
    <source>
        <dbReference type="SAM" id="SignalP"/>
    </source>
</evidence>
<evidence type="ECO:0000313" key="2">
    <source>
        <dbReference type="EMBL" id="CUS33558.1"/>
    </source>
</evidence>
<dbReference type="STRING" id="1742972.COMA1_11220"/>
<accession>A0A0S4LCA8</accession>
<dbReference type="Proteomes" id="UP000199032">
    <property type="component" value="Unassembled WGS sequence"/>
</dbReference>
<dbReference type="InterPro" id="IPR013783">
    <property type="entry name" value="Ig-like_fold"/>
</dbReference>
<dbReference type="OrthoDB" id="2860440at2"/>
<evidence type="ECO:0008006" key="4">
    <source>
        <dbReference type="Google" id="ProtNLM"/>
    </source>
</evidence>
<feature type="signal peptide" evidence="1">
    <location>
        <begin position="1"/>
        <end position="24"/>
    </location>
</feature>
<keyword evidence="1" id="KW-0732">Signal</keyword>
<dbReference type="Gene3D" id="2.60.40.10">
    <property type="entry name" value="Immunoglobulins"/>
    <property type="match status" value="1"/>
</dbReference>
<feature type="chain" id="PRO_5006623929" description="Big-1 domain-containing protein" evidence="1">
    <location>
        <begin position="25"/>
        <end position="475"/>
    </location>
</feature>
<dbReference type="AlphaFoldDB" id="A0A0S4LCA8"/>